<dbReference type="InterPro" id="IPR007219">
    <property type="entry name" value="XnlR_reg_dom"/>
</dbReference>
<feature type="domain" description="Zn(2)-C6 fungal-type" evidence="7">
    <location>
        <begin position="12"/>
        <end position="44"/>
    </location>
</feature>
<dbReference type="AlphaFoldDB" id="A0A9P3LBM9"/>
<keyword evidence="3" id="KW-0805">Transcription regulation</keyword>
<dbReference type="PANTHER" id="PTHR47338">
    <property type="entry name" value="ZN(II)2CYS6 TRANSCRIPTION FACTOR (EUROFUNG)-RELATED"/>
    <property type="match status" value="1"/>
</dbReference>
<feature type="region of interest" description="Disordered" evidence="6">
    <location>
        <begin position="70"/>
        <end position="103"/>
    </location>
</feature>
<dbReference type="Gene3D" id="4.10.240.10">
    <property type="entry name" value="Zn(2)-C6 fungal-type DNA-binding domain"/>
    <property type="match status" value="1"/>
</dbReference>
<dbReference type="Proteomes" id="UP000703269">
    <property type="component" value="Unassembled WGS sequence"/>
</dbReference>
<keyword evidence="5" id="KW-0539">Nucleus</keyword>
<name>A0A9P3LBM9_9APHY</name>
<dbReference type="InterPro" id="IPR036864">
    <property type="entry name" value="Zn2-C6_fun-type_DNA-bd_sf"/>
</dbReference>
<dbReference type="PROSITE" id="PS50048">
    <property type="entry name" value="ZN2_CY6_FUNGAL_2"/>
    <property type="match status" value="1"/>
</dbReference>
<evidence type="ECO:0000256" key="6">
    <source>
        <dbReference type="SAM" id="MobiDB-lite"/>
    </source>
</evidence>
<keyword evidence="2" id="KW-0479">Metal-binding</keyword>
<evidence type="ECO:0000256" key="1">
    <source>
        <dbReference type="ARBA" id="ARBA00004123"/>
    </source>
</evidence>
<dbReference type="CDD" id="cd00067">
    <property type="entry name" value="GAL4"/>
    <property type="match status" value="1"/>
</dbReference>
<dbReference type="InterPro" id="IPR050815">
    <property type="entry name" value="TF_fung"/>
</dbReference>
<gene>
    <name evidence="8" type="ORF">PsYK624_040850</name>
</gene>
<evidence type="ECO:0000256" key="4">
    <source>
        <dbReference type="ARBA" id="ARBA00023163"/>
    </source>
</evidence>
<dbReference type="GO" id="GO:0000981">
    <property type="term" value="F:DNA-binding transcription factor activity, RNA polymerase II-specific"/>
    <property type="evidence" value="ECO:0007669"/>
    <property type="project" value="InterPro"/>
</dbReference>
<dbReference type="InterPro" id="IPR001138">
    <property type="entry name" value="Zn2Cys6_DnaBD"/>
</dbReference>
<comment type="caution">
    <text evidence="8">The sequence shown here is derived from an EMBL/GenBank/DDBJ whole genome shotgun (WGS) entry which is preliminary data.</text>
</comment>
<evidence type="ECO:0000256" key="2">
    <source>
        <dbReference type="ARBA" id="ARBA00022723"/>
    </source>
</evidence>
<dbReference type="Pfam" id="PF04082">
    <property type="entry name" value="Fungal_trans"/>
    <property type="match status" value="1"/>
</dbReference>
<evidence type="ECO:0000256" key="5">
    <source>
        <dbReference type="ARBA" id="ARBA00023242"/>
    </source>
</evidence>
<keyword evidence="9" id="KW-1185">Reference proteome</keyword>
<reference evidence="8 9" key="1">
    <citation type="submission" date="2021-08" db="EMBL/GenBank/DDBJ databases">
        <title>Draft Genome Sequence of Phanerochaete sordida strain YK-624.</title>
        <authorList>
            <person name="Mori T."/>
            <person name="Dohra H."/>
            <person name="Suzuki T."/>
            <person name="Kawagishi H."/>
            <person name="Hirai H."/>
        </authorList>
    </citation>
    <scope>NUCLEOTIDE SEQUENCE [LARGE SCALE GENOMIC DNA]</scope>
    <source>
        <strain evidence="8 9">YK-624</strain>
    </source>
</reference>
<dbReference type="CDD" id="cd12148">
    <property type="entry name" value="fungal_TF_MHR"/>
    <property type="match status" value="1"/>
</dbReference>
<dbReference type="SUPFAM" id="SSF57701">
    <property type="entry name" value="Zn2/Cys6 DNA-binding domain"/>
    <property type="match status" value="1"/>
</dbReference>
<feature type="compositionally biased region" description="Low complexity" evidence="6">
    <location>
        <begin position="89"/>
        <end position="103"/>
    </location>
</feature>
<dbReference type="GO" id="GO:0006351">
    <property type="term" value="P:DNA-templated transcription"/>
    <property type="evidence" value="ECO:0007669"/>
    <property type="project" value="InterPro"/>
</dbReference>
<evidence type="ECO:0000256" key="3">
    <source>
        <dbReference type="ARBA" id="ARBA00023015"/>
    </source>
</evidence>
<dbReference type="OrthoDB" id="2123952at2759"/>
<dbReference type="EMBL" id="BPQB01000008">
    <property type="protein sequence ID" value="GJE88002.1"/>
    <property type="molecule type" value="Genomic_DNA"/>
</dbReference>
<proteinExistence type="predicted"/>
<dbReference type="GO" id="GO:0003677">
    <property type="term" value="F:DNA binding"/>
    <property type="evidence" value="ECO:0007669"/>
    <property type="project" value="InterPro"/>
</dbReference>
<evidence type="ECO:0000313" key="9">
    <source>
        <dbReference type="Proteomes" id="UP000703269"/>
    </source>
</evidence>
<dbReference type="SMART" id="SM00906">
    <property type="entry name" value="Fungal_trans"/>
    <property type="match status" value="1"/>
</dbReference>
<feature type="region of interest" description="Disordered" evidence="6">
    <location>
        <begin position="135"/>
        <end position="154"/>
    </location>
</feature>
<dbReference type="SMART" id="SM00066">
    <property type="entry name" value="GAL4"/>
    <property type="match status" value="1"/>
</dbReference>
<evidence type="ECO:0000313" key="8">
    <source>
        <dbReference type="EMBL" id="GJE88002.1"/>
    </source>
</evidence>
<accession>A0A9P3LBM9</accession>
<sequence>MKTANALQRGKACLSCRKRKMRCDGQRPICGQCVKGNRDEECSYHDKKQVSRTEMLRAKVAKLEARLRELEVEHSGSSSSPTPAPMSPSSPTLSLSTARSSPSEELILLQPPAGSALPLHEPASIDMDSWDDDDRFVLGAGSSSDPSSSQDSSLTSTPWLSDFLDIPSFLNDPFFPTGDFSPALLSQEPRLESPAHWEDGDVMCQNKQKLLDIFFAHRHQCAFDVHVDRFRASMSLPPAQQPHPALLDAMYLMACYFSQMPPAQEGHYLQRALTGISSSLQDSDRLIQIVQASCLIAIYFFSRGRTLEGYYHSSTAARLAVSLGLHQIKSEEWYRLQFDPAAVQQPAFLAFKSSLQLPPPKDSVEHAERVAAFWQVFQVDRAWSVASGLPAALPDDDNSPRARVETTWPTAISDSQDILEYMQPTSFIANAKLNPGLRAKATTLFERSYRLAAKTMDNDDLFWRQQNSLDLELIQFGANMPQLSSSVYQDQLSRNDLELVSIHTLLHASTIHLHRDLLTVSPPSYHRCVGAAEAITGMIKELNEGDYAFLNPMISTCWRAAAHVYLAVLELQQQRAPVTQAFFATVNTELDALISAMRLLGGVFPLATHDAQRTQSERAVRLSSVLFVPS</sequence>
<protein>
    <submittedName>
        <fullName evidence="8">C6 transcription factor domain-containing protein</fullName>
    </submittedName>
</protein>
<dbReference type="GO" id="GO:0005634">
    <property type="term" value="C:nucleus"/>
    <property type="evidence" value="ECO:0007669"/>
    <property type="project" value="UniProtKB-SubCell"/>
</dbReference>
<dbReference type="PANTHER" id="PTHR47338:SF29">
    <property type="entry name" value="ZN(2)-C6 FUNGAL-TYPE DOMAIN-CONTAINING PROTEIN"/>
    <property type="match status" value="1"/>
</dbReference>
<feature type="compositionally biased region" description="Low complexity" evidence="6">
    <location>
        <begin position="142"/>
        <end position="154"/>
    </location>
</feature>
<organism evidence="8 9">
    <name type="scientific">Phanerochaete sordida</name>
    <dbReference type="NCBI Taxonomy" id="48140"/>
    <lineage>
        <taxon>Eukaryota</taxon>
        <taxon>Fungi</taxon>
        <taxon>Dikarya</taxon>
        <taxon>Basidiomycota</taxon>
        <taxon>Agaricomycotina</taxon>
        <taxon>Agaricomycetes</taxon>
        <taxon>Polyporales</taxon>
        <taxon>Phanerochaetaceae</taxon>
        <taxon>Phanerochaete</taxon>
    </lineage>
</organism>
<evidence type="ECO:0000259" key="7">
    <source>
        <dbReference type="PROSITE" id="PS50048"/>
    </source>
</evidence>
<dbReference type="PROSITE" id="PS00463">
    <property type="entry name" value="ZN2_CY6_FUNGAL_1"/>
    <property type="match status" value="1"/>
</dbReference>
<dbReference type="GO" id="GO:0008270">
    <property type="term" value="F:zinc ion binding"/>
    <property type="evidence" value="ECO:0007669"/>
    <property type="project" value="InterPro"/>
</dbReference>
<keyword evidence="4" id="KW-0804">Transcription</keyword>
<comment type="subcellular location">
    <subcellularLocation>
        <location evidence="1">Nucleus</location>
    </subcellularLocation>
</comment>
<dbReference type="Pfam" id="PF00172">
    <property type="entry name" value="Zn_clus"/>
    <property type="match status" value="1"/>
</dbReference>